<keyword evidence="2" id="KW-0808">Transferase</keyword>
<dbReference type="Proteomes" id="UP000290408">
    <property type="component" value="Chromosome"/>
</dbReference>
<dbReference type="InterPro" id="IPR041726">
    <property type="entry name" value="ACAD10_11_N"/>
</dbReference>
<evidence type="ECO:0000259" key="1">
    <source>
        <dbReference type="Pfam" id="PF01636"/>
    </source>
</evidence>
<dbReference type="InterPro" id="IPR051678">
    <property type="entry name" value="AGP_Transferase"/>
</dbReference>
<dbReference type="EMBL" id="CP036164">
    <property type="protein sequence ID" value="QBF46098.1"/>
    <property type="molecule type" value="Genomic_DNA"/>
</dbReference>
<dbReference type="SUPFAM" id="SSF56112">
    <property type="entry name" value="Protein kinase-like (PK-like)"/>
    <property type="match status" value="1"/>
</dbReference>
<dbReference type="Gene3D" id="3.30.200.20">
    <property type="entry name" value="Phosphorylase Kinase, domain 1"/>
    <property type="match status" value="1"/>
</dbReference>
<dbReference type="PANTHER" id="PTHR21310">
    <property type="entry name" value="AMINOGLYCOSIDE PHOSPHOTRANSFERASE-RELATED-RELATED"/>
    <property type="match status" value="1"/>
</dbReference>
<dbReference type="Gene3D" id="3.90.1200.10">
    <property type="match status" value="1"/>
</dbReference>
<dbReference type="STRING" id="1216970.GCA_001570985_00169"/>
<proteinExistence type="predicted"/>
<gene>
    <name evidence="2" type="ORF">EXU32_07405</name>
</gene>
<dbReference type="CDD" id="cd05154">
    <property type="entry name" value="ACAD10_11_N-like"/>
    <property type="match status" value="1"/>
</dbReference>
<dbReference type="AlphaFoldDB" id="A0A4V0ZAY3"/>
<dbReference type="InterPro" id="IPR002575">
    <property type="entry name" value="Aminoglycoside_PTrfase"/>
</dbReference>
<dbReference type="OrthoDB" id="3806873at2"/>
<evidence type="ECO:0000313" key="3">
    <source>
        <dbReference type="Proteomes" id="UP000290408"/>
    </source>
</evidence>
<dbReference type="Pfam" id="PF01636">
    <property type="entry name" value="APH"/>
    <property type="match status" value="1"/>
</dbReference>
<keyword evidence="3" id="KW-1185">Reference proteome</keyword>
<dbReference type="KEGG" id="jli:EXU32_07405"/>
<reference evidence="2 3" key="1">
    <citation type="submission" date="2019-02" db="EMBL/GenBank/DDBJ databases">
        <title>Genomic data mining of an Antarctic deep-sea actinobacterium, Janibacterlimosus P3-3-X1.</title>
        <authorList>
            <person name="Liao L."/>
            <person name="Chen B."/>
        </authorList>
    </citation>
    <scope>NUCLEOTIDE SEQUENCE [LARGE SCALE GENOMIC DNA]</scope>
    <source>
        <strain evidence="2 3">P3-3-X1</strain>
    </source>
</reference>
<dbReference type="PANTHER" id="PTHR21310:SF40">
    <property type="entry name" value="AMINOGLYCOSIDE PHOSPHOTRANSFERASE DOMAIN-CONTAINING PROTEIN-RELATED"/>
    <property type="match status" value="1"/>
</dbReference>
<dbReference type="GO" id="GO:0016740">
    <property type="term" value="F:transferase activity"/>
    <property type="evidence" value="ECO:0007669"/>
    <property type="project" value="UniProtKB-KW"/>
</dbReference>
<evidence type="ECO:0000313" key="2">
    <source>
        <dbReference type="EMBL" id="QBF46098.1"/>
    </source>
</evidence>
<feature type="domain" description="Aminoglycoside phosphotransferase" evidence="1">
    <location>
        <begin position="40"/>
        <end position="259"/>
    </location>
</feature>
<organism evidence="2 3">
    <name type="scientific">Janibacter limosus</name>
    <dbReference type="NCBI Taxonomy" id="53458"/>
    <lineage>
        <taxon>Bacteria</taxon>
        <taxon>Bacillati</taxon>
        <taxon>Actinomycetota</taxon>
        <taxon>Actinomycetes</taxon>
        <taxon>Micrococcales</taxon>
        <taxon>Intrasporangiaceae</taxon>
        <taxon>Janibacter</taxon>
    </lineage>
</organism>
<protein>
    <submittedName>
        <fullName evidence="2">Phosphotransferase family protein</fullName>
    </submittedName>
</protein>
<dbReference type="InterPro" id="IPR011009">
    <property type="entry name" value="Kinase-like_dom_sf"/>
</dbReference>
<name>A0A4V0ZAY3_9MICO</name>
<dbReference type="RefSeq" id="WP_130629324.1">
    <property type="nucleotide sequence ID" value="NZ_CP036164.1"/>
</dbReference>
<accession>A0A4V0ZAY3</accession>
<sequence>MGDLSTTLGDEDLPGLPLRRLRPYLREQVPEISDPRLRASLISGGRSNLTYLLTDGRSRWVLRRPPLGAVLETAHDMGREFRMIDALHPTGVPVPRPVHLAGREGESVLGAPFYIMGFAEGSILRERDQLLSVAQPADLARQLMRTLASLHDVVPDEVGLGDLGRPDGYLERQLDRWLRQVASISSPLLPRFEAIADALRGALPQTQRTSLVHGDYRLDNVVVDADGGINAVLDWEMATRGDPLADVANTLVWWDGMRDLDSPVATHPGDVPGYPAREVLVSAYAEMSDLDLSRLDWYLDFASYKIAAIFEGIRHRHDAGHTVGDGFDRLGPLVPHLLDSATAGTAGLHTRGRR</sequence>